<evidence type="ECO:0000256" key="2">
    <source>
        <dbReference type="ARBA" id="ARBA00023157"/>
    </source>
</evidence>
<feature type="domain" description="LamG-like jellyroll fold" evidence="4">
    <location>
        <begin position="21"/>
        <end position="155"/>
    </location>
</feature>
<keyword evidence="1" id="KW-0732">Signal</keyword>
<keyword evidence="2" id="KW-1015">Disulfide bond</keyword>
<reference evidence="5" key="1">
    <citation type="submission" date="2018-05" db="EMBL/GenBank/DDBJ databases">
        <authorList>
            <person name="Lanie J.A."/>
            <person name="Ng W.-L."/>
            <person name="Kazmierczak K.M."/>
            <person name="Andrzejewski T.M."/>
            <person name="Davidsen T.M."/>
            <person name="Wayne K.J."/>
            <person name="Tettelin H."/>
            <person name="Glass J.I."/>
            <person name="Rusch D."/>
            <person name="Podicherti R."/>
            <person name="Tsui H.-C.T."/>
            <person name="Winkler M.E."/>
        </authorList>
    </citation>
    <scope>NUCLEOTIDE SEQUENCE</scope>
</reference>
<dbReference type="Pfam" id="PF13385">
    <property type="entry name" value="Laminin_G_3"/>
    <property type="match status" value="1"/>
</dbReference>
<dbReference type="SMART" id="SM00560">
    <property type="entry name" value="LamGL"/>
    <property type="match status" value="1"/>
</dbReference>
<dbReference type="InterPro" id="IPR006558">
    <property type="entry name" value="LamG-like"/>
</dbReference>
<dbReference type="InterPro" id="IPR013320">
    <property type="entry name" value="ConA-like_dom_sf"/>
</dbReference>
<dbReference type="SUPFAM" id="SSF49899">
    <property type="entry name" value="Concanavalin A-like lectins/glucanases"/>
    <property type="match status" value="1"/>
</dbReference>
<accession>A0A382YH93</accession>
<feature type="compositionally biased region" description="Polar residues" evidence="3">
    <location>
        <begin position="179"/>
        <end position="191"/>
    </location>
</feature>
<sequence>EFDGIDDHVIVPDSPHLRLAEAVTVTAWLNTPAETGQSVLGKNGCSNLRQNYRLGVSRSSVEFTVVDCPEHGKMVGGGGIKSDSWFFAVGTFEAGRIRAYVDGELRGERVEEAFDTGTLEAPLYIGASFYGPGLNGLFTGQIDDVRVYNRALSEEEIRTRYEAEKNLRISELDRLLAQVSPSESRDTTPPSLHSPRPAPDTQQSGAVVLTAGFEEHGAGIDVSSAVIEVDGVDLTDRAEIDSEGFRLSLSHLTRGVHQVRVSV</sequence>
<proteinExistence type="predicted"/>
<feature type="region of interest" description="Disordered" evidence="3">
    <location>
        <begin position="178"/>
        <end position="203"/>
    </location>
</feature>
<evidence type="ECO:0000313" key="5">
    <source>
        <dbReference type="EMBL" id="SVD82666.1"/>
    </source>
</evidence>
<gene>
    <name evidence="5" type="ORF">METZ01_LOCUS435520</name>
</gene>
<feature type="non-terminal residue" evidence="5">
    <location>
        <position position="263"/>
    </location>
</feature>
<evidence type="ECO:0000259" key="4">
    <source>
        <dbReference type="SMART" id="SM00560"/>
    </source>
</evidence>
<organism evidence="5">
    <name type="scientific">marine metagenome</name>
    <dbReference type="NCBI Taxonomy" id="408172"/>
    <lineage>
        <taxon>unclassified sequences</taxon>
        <taxon>metagenomes</taxon>
        <taxon>ecological metagenomes</taxon>
    </lineage>
</organism>
<evidence type="ECO:0000256" key="3">
    <source>
        <dbReference type="SAM" id="MobiDB-lite"/>
    </source>
</evidence>
<protein>
    <recommendedName>
        <fullName evidence="4">LamG-like jellyroll fold domain-containing protein</fullName>
    </recommendedName>
</protein>
<dbReference type="AlphaFoldDB" id="A0A382YH93"/>
<evidence type="ECO:0000256" key="1">
    <source>
        <dbReference type="ARBA" id="ARBA00022729"/>
    </source>
</evidence>
<dbReference type="Gene3D" id="2.60.120.200">
    <property type="match status" value="1"/>
</dbReference>
<name>A0A382YH93_9ZZZZ</name>
<dbReference type="EMBL" id="UINC01175836">
    <property type="protein sequence ID" value="SVD82666.1"/>
    <property type="molecule type" value="Genomic_DNA"/>
</dbReference>
<feature type="non-terminal residue" evidence="5">
    <location>
        <position position="1"/>
    </location>
</feature>